<dbReference type="PANTHER" id="PTHR43201:SF8">
    <property type="entry name" value="ACYL-COA SYNTHETASE FAMILY MEMBER 3"/>
    <property type="match status" value="1"/>
</dbReference>
<feature type="domain" description="AMP-binding enzyme C-terminal" evidence="3">
    <location>
        <begin position="546"/>
        <end position="621"/>
    </location>
</feature>
<dbReference type="Pfam" id="PF00501">
    <property type="entry name" value="AMP-binding"/>
    <property type="match status" value="2"/>
</dbReference>
<comment type="similarity">
    <text evidence="1">Belongs to the ATP-dependent AMP-binding enzyme family.</text>
</comment>
<dbReference type="InterPro" id="IPR000873">
    <property type="entry name" value="AMP-dep_synth/lig_dom"/>
</dbReference>
<feature type="domain" description="AMP-dependent synthetase/ligase" evidence="2">
    <location>
        <begin position="270"/>
        <end position="495"/>
    </location>
</feature>
<dbReference type="AlphaFoldDB" id="A0A7R8VDN8"/>
<dbReference type="GO" id="GO:0031956">
    <property type="term" value="F:medium-chain fatty acid-CoA ligase activity"/>
    <property type="evidence" value="ECO:0007669"/>
    <property type="project" value="TreeGrafter"/>
</dbReference>
<name>A0A7R8VDN8_TIMDO</name>
<evidence type="ECO:0000313" key="4">
    <source>
        <dbReference type="EMBL" id="CAD7195213.1"/>
    </source>
</evidence>
<evidence type="ECO:0008006" key="5">
    <source>
        <dbReference type="Google" id="ProtNLM"/>
    </source>
</evidence>
<dbReference type="Gene3D" id="3.30.300.30">
    <property type="match status" value="1"/>
</dbReference>
<dbReference type="EMBL" id="OA564677">
    <property type="protein sequence ID" value="CAD7195213.1"/>
    <property type="molecule type" value="Genomic_DNA"/>
</dbReference>
<sequence>MSSLLVSRFIILSSNRQSSTLYAILRCWRHTHTAAAPSYGEPLDSHRESVVPVFRHAPRYGDRIALRDRHGDYTYRGMFLSSRQLACEISSLLEGRRQERVAFLCPNDASYLITQWACWMSGQIAVPMCSSHPVPIMEHYVGNSEAKLVVATQEYADQVSQIASRCGSKLLVLDDSLRMLAMKPEPRKLVQLDEDPTVHEVLEAGLEPEFYNDSGAMIVYTSGTTGSPKVHPIEIRTSIYPSSAVELNRTSALANYATEAGYMLQVLVAGVVLTHSNIQAQVSSLIQAWEWTQKDIVLHTLPLHHVHGIINVLTCPLVVGARCVMLPKFEASRVWSQLLAINMPANERVNMFMAVPTIYAKLIDEYEKIFTKNARMQEYVKSVCAKNIRLMVSGSAPLPSPVSDRWADISGHRLLERYGMTETGMVLSNPLKGERKPGFVGTPLPGVEVQIAKMKPGQDPEVIVRGDSSRSVVLTNKHSSGELLVKSPGVFRCYWKQPKATQQEFTPDGWFKTGDTTRFENGYYQILGRTNIDIIKTGGYKVSALEIETHLLGHEEIKECVVVGLPDITWGQKVAAVVVAKEGKEIILSKLRDWSKERMAPYAIPTVLKVVEKLPKNTMGKVNKKELVNQLFPESAH</sequence>
<reference evidence="4" key="1">
    <citation type="submission" date="2020-11" db="EMBL/GenBank/DDBJ databases">
        <authorList>
            <person name="Tran Van P."/>
        </authorList>
    </citation>
    <scope>NUCLEOTIDE SEQUENCE</scope>
</reference>
<evidence type="ECO:0000256" key="1">
    <source>
        <dbReference type="ARBA" id="ARBA00006432"/>
    </source>
</evidence>
<dbReference type="Pfam" id="PF13193">
    <property type="entry name" value="AMP-binding_C"/>
    <property type="match status" value="1"/>
</dbReference>
<dbReference type="PANTHER" id="PTHR43201">
    <property type="entry name" value="ACYL-COA SYNTHETASE"/>
    <property type="match status" value="1"/>
</dbReference>
<evidence type="ECO:0000259" key="3">
    <source>
        <dbReference type="Pfam" id="PF13193"/>
    </source>
</evidence>
<dbReference type="InterPro" id="IPR025110">
    <property type="entry name" value="AMP-bd_C"/>
</dbReference>
<proteinExistence type="inferred from homology"/>
<protein>
    <recommendedName>
        <fullName evidence="5">Acyl-CoA synthetase family member 3, mitochondrial</fullName>
    </recommendedName>
</protein>
<feature type="domain" description="AMP-dependent synthetase/ligase" evidence="2">
    <location>
        <begin position="54"/>
        <end position="239"/>
    </location>
</feature>
<dbReference type="GO" id="GO:0006631">
    <property type="term" value="P:fatty acid metabolic process"/>
    <property type="evidence" value="ECO:0007669"/>
    <property type="project" value="TreeGrafter"/>
</dbReference>
<dbReference type="InterPro" id="IPR042099">
    <property type="entry name" value="ANL_N_sf"/>
</dbReference>
<organism evidence="4">
    <name type="scientific">Timema douglasi</name>
    <name type="common">Walking stick</name>
    <dbReference type="NCBI Taxonomy" id="61478"/>
    <lineage>
        <taxon>Eukaryota</taxon>
        <taxon>Metazoa</taxon>
        <taxon>Ecdysozoa</taxon>
        <taxon>Arthropoda</taxon>
        <taxon>Hexapoda</taxon>
        <taxon>Insecta</taxon>
        <taxon>Pterygota</taxon>
        <taxon>Neoptera</taxon>
        <taxon>Polyneoptera</taxon>
        <taxon>Phasmatodea</taxon>
        <taxon>Timematodea</taxon>
        <taxon>Timematoidea</taxon>
        <taxon>Timematidae</taxon>
        <taxon>Timema</taxon>
    </lineage>
</organism>
<dbReference type="Gene3D" id="3.40.50.12780">
    <property type="entry name" value="N-terminal domain of ligase-like"/>
    <property type="match status" value="2"/>
</dbReference>
<dbReference type="CDD" id="cd05941">
    <property type="entry name" value="MCS"/>
    <property type="match status" value="1"/>
</dbReference>
<accession>A0A7R8VDN8</accession>
<dbReference type="SUPFAM" id="SSF56801">
    <property type="entry name" value="Acetyl-CoA synthetase-like"/>
    <property type="match status" value="2"/>
</dbReference>
<dbReference type="InterPro" id="IPR020845">
    <property type="entry name" value="AMP-binding_CS"/>
</dbReference>
<evidence type="ECO:0000259" key="2">
    <source>
        <dbReference type="Pfam" id="PF00501"/>
    </source>
</evidence>
<gene>
    <name evidence="4" type="ORF">TDIB3V08_LOCUS1615</name>
</gene>
<dbReference type="PROSITE" id="PS00455">
    <property type="entry name" value="AMP_BINDING"/>
    <property type="match status" value="1"/>
</dbReference>
<dbReference type="InterPro" id="IPR045851">
    <property type="entry name" value="AMP-bd_C_sf"/>
</dbReference>